<dbReference type="InterPro" id="IPR000845">
    <property type="entry name" value="Nucleoside_phosphorylase_d"/>
</dbReference>
<dbReference type="CDD" id="cd09008">
    <property type="entry name" value="MTAN"/>
    <property type="match status" value="1"/>
</dbReference>
<dbReference type="Gramene" id="Manes.09G126000.1.v8.1">
    <property type="protein sequence ID" value="Manes.09G126000.1.v8.1.CDS"/>
    <property type="gene ID" value="Manes.09G126000.v8.1"/>
</dbReference>
<dbReference type="PANTHER" id="PTHR21234">
    <property type="entry name" value="PURINE NUCLEOSIDE PHOSPHORYLASE"/>
    <property type="match status" value="1"/>
</dbReference>
<dbReference type="AlphaFoldDB" id="A0A2C9VAG4"/>
<dbReference type="GO" id="GO:0009116">
    <property type="term" value="P:nucleoside metabolic process"/>
    <property type="evidence" value="ECO:0007669"/>
    <property type="project" value="InterPro"/>
</dbReference>
<name>A0A2C9VAG4_MANES</name>
<proteinExistence type="predicted"/>
<accession>A0A2C9VAG4</accession>
<dbReference type="PANTHER" id="PTHR21234:SF43">
    <property type="entry name" value="OS06G0112100 PROTEIN"/>
    <property type="match status" value="1"/>
</dbReference>
<comment type="caution">
    <text evidence="3">The sequence shown here is derived from an EMBL/GenBank/DDBJ whole genome shotgun (WGS) entry which is preliminary data.</text>
</comment>
<dbReference type="Gene3D" id="3.40.50.1580">
    <property type="entry name" value="Nucleoside phosphorylase domain"/>
    <property type="match status" value="1"/>
</dbReference>
<evidence type="ECO:0000256" key="1">
    <source>
        <dbReference type="SAM" id="SignalP"/>
    </source>
</evidence>
<dbReference type="Proteomes" id="UP000091857">
    <property type="component" value="Chromosome 9"/>
</dbReference>
<feature type="domain" description="Nucleoside phosphorylase" evidence="2">
    <location>
        <begin position="51"/>
        <end position="315"/>
    </location>
</feature>
<dbReference type="SUPFAM" id="SSF53167">
    <property type="entry name" value="Purine and uridine phosphorylases"/>
    <property type="match status" value="1"/>
</dbReference>
<evidence type="ECO:0000259" key="2">
    <source>
        <dbReference type="Pfam" id="PF01048"/>
    </source>
</evidence>
<gene>
    <name evidence="3" type="ORF">MANES_09G126000v8</name>
</gene>
<sequence>MAGPSRKTWGFELSVVILGLLALTQQSMQQSSKHPMHELIQRIHNQGPFFGLVLGSDADERALLANNAFKNIGEIIELAGRKFNAGTINGSSVIYVKAGDGPSINAAITAQLLVIFFAPKGIIHIGRAGTVNDSLSIGDVVVPKEVGFLGNWKWLRGKRGQLVFGEYNTPAPGGNLLGSISFQPTTLYATGKNKTTIFWLPLTSDWLEAASQLENLELEQCISKDKCLPKAPVILNGLRASSSDIYIQNKAYREFIYKQFKASTVDTQSAAEILVALSSDVPIIVFTGISNTAGGSSSHTSFSDLASVNAVKAAVAFIAAVGNSNSSLEVADN</sequence>
<dbReference type="Gramene" id="Manes.09G126050.1.v8.1">
    <property type="protein sequence ID" value="Manes.09G126050.1.v8.1.CDS"/>
    <property type="gene ID" value="Manes.09G126050.v8.1"/>
</dbReference>
<evidence type="ECO:0000313" key="3">
    <source>
        <dbReference type="EMBL" id="OAY41742.1"/>
    </source>
</evidence>
<dbReference type="GO" id="GO:0003824">
    <property type="term" value="F:catalytic activity"/>
    <property type="evidence" value="ECO:0007669"/>
    <property type="project" value="InterPro"/>
</dbReference>
<reference evidence="4" key="1">
    <citation type="journal article" date="2016" name="Nat. Biotechnol.">
        <title>Sequencing wild and cultivated cassava and related species reveals extensive interspecific hybridization and genetic diversity.</title>
        <authorList>
            <person name="Bredeson J.V."/>
            <person name="Lyons J.B."/>
            <person name="Prochnik S.E."/>
            <person name="Wu G.A."/>
            <person name="Ha C.M."/>
            <person name="Edsinger-Gonzales E."/>
            <person name="Grimwood J."/>
            <person name="Schmutz J."/>
            <person name="Rabbi I.Y."/>
            <person name="Egesi C."/>
            <person name="Nauluvula P."/>
            <person name="Lebot V."/>
            <person name="Ndunguru J."/>
            <person name="Mkamilo G."/>
            <person name="Bart R.S."/>
            <person name="Setter T.L."/>
            <person name="Gleadow R.M."/>
            <person name="Kulakow P."/>
            <person name="Ferguson M.E."/>
            <person name="Rounsley S."/>
            <person name="Rokhsar D.S."/>
        </authorList>
    </citation>
    <scope>NUCLEOTIDE SEQUENCE [LARGE SCALE GENOMIC DNA]</scope>
    <source>
        <strain evidence="4">cv. AM560-2</strain>
    </source>
</reference>
<dbReference type="STRING" id="3983.A0A2C9VAG4"/>
<organism evidence="3 4">
    <name type="scientific">Manihot esculenta</name>
    <name type="common">Cassava</name>
    <name type="synonym">Jatropha manihot</name>
    <dbReference type="NCBI Taxonomy" id="3983"/>
    <lineage>
        <taxon>Eukaryota</taxon>
        <taxon>Viridiplantae</taxon>
        <taxon>Streptophyta</taxon>
        <taxon>Embryophyta</taxon>
        <taxon>Tracheophyta</taxon>
        <taxon>Spermatophyta</taxon>
        <taxon>Magnoliopsida</taxon>
        <taxon>eudicotyledons</taxon>
        <taxon>Gunneridae</taxon>
        <taxon>Pentapetalae</taxon>
        <taxon>rosids</taxon>
        <taxon>fabids</taxon>
        <taxon>Malpighiales</taxon>
        <taxon>Euphorbiaceae</taxon>
        <taxon>Crotonoideae</taxon>
        <taxon>Manihoteae</taxon>
        <taxon>Manihot</taxon>
    </lineage>
</organism>
<feature type="chain" id="PRO_5012971462" description="Nucleoside phosphorylase domain-containing protein" evidence="1">
    <location>
        <begin position="30"/>
        <end position="333"/>
    </location>
</feature>
<keyword evidence="4" id="KW-1185">Reference proteome</keyword>
<dbReference type="OrthoDB" id="833521at2759"/>
<feature type="signal peptide" evidence="1">
    <location>
        <begin position="1"/>
        <end position="29"/>
    </location>
</feature>
<dbReference type="OMA" id="FNAGTIN"/>
<dbReference type="Pfam" id="PF01048">
    <property type="entry name" value="PNP_UDP_1"/>
    <property type="match status" value="1"/>
</dbReference>
<protein>
    <recommendedName>
        <fullName evidence="2">Nucleoside phosphorylase domain-containing protein</fullName>
    </recommendedName>
</protein>
<dbReference type="InterPro" id="IPR035994">
    <property type="entry name" value="Nucleoside_phosphorylase_sf"/>
</dbReference>
<evidence type="ECO:0000313" key="4">
    <source>
        <dbReference type="Proteomes" id="UP000091857"/>
    </source>
</evidence>
<keyword evidence="1" id="KW-0732">Signal</keyword>
<dbReference type="EMBL" id="CM004395">
    <property type="protein sequence ID" value="OAY41742.1"/>
    <property type="molecule type" value="Genomic_DNA"/>
</dbReference>